<reference evidence="1 2" key="1">
    <citation type="submission" date="2018-08" db="EMBL/GenBank/DDBJ databases">
        <title>A genome reference for cultivated species of the human gut microbiota.</title>
        <authorList>
            <person name="Zou Y."/>
            <person name="Xue W."/>
            <person name="Luo G."/>
        </authorList>
    </citation>
    <scope>NUCLEOTIDE SEQUENCE [LARGE SCALE GENOMIC DNA]</scope>
    <source>
        <strain evidence="1 2">AF21-25</strain>
    </source>
</reference>
<evidence type="ECO:0000313" key="2">
    <source>
        <dbReference type="Proteomes" id="UP000285981"/>
    </source>
</evidence>
<accession>A0A412KMH1</accession>
<sequence length="79" mass="8634">MSKGKGINRKKLVPFVLPILYFHKIRCRGFLKNRRNGDPAEGTAAGVTFCLLGVQRAGSPLCPDCKERQHLAGVKGQSP</sequence>
<name>A0A412KMH1_9FIRM</name>
<proteinExistence type="predicted"/>
<dbReference type="Proteomes" id="UP000285981">
    <property type="component" value="Unassembled WGS sequence"/>
</dbReference>
<dbReference type="EMBL" id="QRVU01000053">
    <property type="protein sequence ID" value="RGS69447.1"/>
    <property type="molecule type" value="Genomic_DNA"/>
</dbReference>
<comment type="caution">
    <text evidence="1">The sequence shown here is derived from an EMBL/GenBank/DDBJ whole genome shotgun (WGS) entry which is preliminary data.</text>
</comment>
<gene>
    <name evidence="1" type="ORF">DWX78_10630</name>
</gene>
<organism evidence="1 2">
    <name type="scientific">Dorea formicigenerans</name>
    <dbReference type="NCBI Taxonomy" id="39486"/>
    <lineage>
        <taxon>Bacteria</taxon>
        <taxon>Bacillati</taxon>
        <taxon>Bacillota</taxon>
        <taxon>Clostridia</taxon>
        <taxon>Lachnospirales</taxon>
        <taxon>Lachnospiraceae</taxon>
        <taxon>Dorea</taxon>
    </lineage>
</organism>
<protein>
    <submittedName>
        <fullName evidence="1">Uncharacterized protein</fullName>
    </submittedName>
</protein>
<dbReference type="AlphaFoldDB" id="A0A412KMH1"/>
<evidence type="ECO:0000313" key="1">
    <source>
        <dbReference type="EMBL" id="RGS69447.1"/>
    </source>
</evidence>